<evidence type="ECO:0000313" key="3">
    <source>
        <dbReference type="Proteomes" id="UP001219525"/>
    </source>
</evidence>
<keyword evidence="3" id="KW-1185">Reference proteome</keyword>
<feature type="region of interest" description="Disordered" evidence="1">
    <location>
        <begin position="154"/>
        <end position="173"/>
    </location>
</feature>
<feature type="region of interest" description="Disordered" evidence="1">
    <location>
        <begin position="31"/>
        <end position="68"/>
    </location>
</feature>
<dbReference type="Proteomes" id="UP001219525">
    <property type="component" value="Unassembled WGS sequence"/>
</dbReference>
<proteinExistence type="predicted"/>
<evidence type="ECO:0000256" key="1">
    <source>
        <dbReference type="SAM" id="MobiDB-lite"/>
    </source>
</evidence>
<sequence>MASFTSTLLNSFSRIFFPPSSACPAIRISSTQSDPDLASERAAASIQPRPASSASMHPRSGSPVEGYWSWDGPQGGMILRRKGGEDRGRKGLADVQLAHASPVLVRQPPGARAPSAPVDEDDLDMVPVERPLADGDLTCPALDLSFDISLISDTSTTSEEQESESDTSFTIPPLPASVGLGINGLFNADGSPFDGMGVLSFGPGAKGRRSTGQEEGGLSRTFLEEVAWTWVAGPHQRMLSVISEGDESDPEPLSWESAEQARGTREEEQVATTCVPAKPRDLRERLLPAQVLQDRGELSLLGALDMSRISSVHEFPTTLRPLSSCPVDT</sequence>
<name>A0AAD6VFU8_9AGAR</name>
<reference evidence="2" key="1">
    <citation type="submission" date="2023-03" db="EMBL/GenBank/DDBJ databases">
        <title>Massive genome expansion in bonnet fungi (Mycena s.s.) driven by repeated elements and novel gene families across ecological guilds.</title>
        <authorList>
            <consortium name="Lawrence Berkeley National Laboratory"/>
            <person name="Harder C.B."/>
            <person name="Miyauchi S."/>
            <person name="Viragh M."/>
            <person name="Kuo A."/>
            <person name="Thoen E."/>
            <person name="Andreopoulos B."/>
            <person name="Lu D."/>
            <person name="Skrede I."/>
            <person name="Drula E."/>
            <person name="Henrissat B."/>
            <person name="Morin E."/>
            <person name="Kohler A."/>
            <person name="Barry K."/>
            <person name="LaButti K."/>
            <person name="Morin E."/>
            <person name="Salamov A."/>
            <person name="Lipzen A."/>
            <person name="Mereny Z."/>
            <person name="Hegedus B."/>
            <person name="Baldrian P."/>
            <person name="Stursova M."/>
            <person name="Weitz H."/>
            <person name="Taylor A."/>
            <person name="Grigoriev I.V."/>
            <person name="Nagy L.G."/>
            <person name="Martin F."/>
            <person name="Kauserud H."/>
        </authorList>
    </citation>
    <scope>NUCLEOTIDE SEQUENCE</scope>
    <source>
        <strain evidence="2">9144</strain>
    </source>
</reference>
<dbReference type="AlphaFoldDB" id="A0AAD6VFU8"/>
<accession>A0AAD6VFU8</accession>
<organism evidence="2 3">
    <name type="scientific">Mycena pura</name>
    <dbReference type="NCBI Taxonomy" id="153505"/>
    <lineage>
        <taxon>Eukaryota</taxon>
        <taxon>Fungi</taxon>
        <taxon>Dikarya</taxon>
        <taxon>Basidiomycota</taxon>
        <taxon>Agaricomycotina</taxon>
        <taxon>Agaricomycetes</taxon>
        <taxon>Agaricomycetidae</taxon>
        <taxon>Agaricales</taxon>
        <taxon>Marasmiineae</taxon>
        <taxon>Mycenaceae</taxon>
        <taxon>Mycena</taxon>
    </lineage>
</organism>
<comment type="caution">
    <text evidence="2">The sequence shown here is derived from an EMBL/GenBank/DDBJ whole genome shotgun (WGS) entry which is preliminary data.</text>
</comment>
<protein>
    <submittedName>
        <fullName evidence="2">Uncharacterized protein</fullName>
    </submittedName>
</protein>
<gene>
    <name evidence="2" type="ORF">GGX14DRAFT_448911</name>
</gene>
<dbReference type="EMBL" id="JARJCW010000025">
    <property type="protein sequence ID" value="KAJ7211628.1"/>
    <property type="molecule type" value="Genomic_DNA"/>
</dbReference>
<evidence type="ECO:0000313" key="2">
    <source>
        <dbReference type="EMBL" id="KAJ7211628.1"/>
    </source>
</evidence>
<feature type="region of interest" description="Disordered" evidence="1">
    <location>
        <begin position="244"/>
        <end position="269"/>
    </location>
</feature>